<accession>A0A6P1P281</accession>
<gene>
    <name evidence="2 5" type="primary">bshC</name>
    <name evidence="5" type="ORF">GU926_14090</name>
</gene>
<dbReference type="KEGG" id="nib:GU926_14090"/>
<evidence type="ECO:0000259" key="3">
    <source>
        <dbReference type="Pfam" id="PF10079"/>
    </source>
</evidence>
<dbReference type="InterPro" id="IPR055398">
    <property type="entry name" value="Rossmann-like_BshC"/>
</dbReference>
<dbReference type="Pfam" id="PF24850">
    <property type="entry name" value="CC_BshC"/>
    <property type="match status" value="1"/>
</dbReference>
<evidence type="ECO:0000256" key="2">
    <source>
        <dbReference type="HAMAP-Rule" id="MF_01867"/>
    </source>
</evidence>
<dbReference type="EC" id="6.-.-.-" evidence="2"/>
<feature type="coiled-coil region" evidence="2">
    <location>
        <begin position="392"/>
        <end position="474"/>
    </location>
</feature>
<keyword evidence="1 2" id="KW-0436">Ligase</keyword>
<keyword evidence="2" id="KW-0175">Coiled coil</keyword>
<dbReference type="NCBIfam" id="TIGR03998">
    <property type="entry name" value="thiol_BshC"/>
    <property type="match status" value="1"/>
</dbReference>
<dbReference type="HAMAP" id="MF_01867">
    <property type="entry name" value="BshC"/>
    <property type="match status" value="1"/>
</dbReference>
<evidence type="ECO:0000313" key="5">
    <source>
        <dbReference type="EMBL" id="QHL88500.1"/>
    </source>
</evidence>
<dbReference type="PIRSF" id="PIRSF012535">
    <property type="entry name" value="UCP012535"/>
    <property type="match status" value="1"/>
</dbReference>
<protein>
    <recommendedName>
        <fullName evidence="2">Putative cysteine ligase BshC</fullName>
        <ecNumber evidence="2">6.-.-.-</ecNumber>
    </recommendedName>
</protein>
<feature type="domain" description="Bacillithiol biosynthesis BshC C-terminal coiled-coil" evidence="4">
    <location>
        <begin position="363"/>
        <end position="517"/>
    </location>
</feature>
<dbReference type="Proteomes" id="UP000464214">
    <property type="component" value="Chromosome"/>
</dbReference>
<sequence>MKVSCIDYSATGAFSKLVVDYLNRDAKLQPFYQHFPEVPAFSKIMEERRYPASQRQILVEELQRQYDGVEMPEAVQSNILALSQEQTYTITTGHQLNIFTGPLYFIYKIVTAITTARALKQAYPAQIFVPVYWMATEDHDFAEVNHFTLFGKEYTWESEEKGAVGRFATDGLNEILDALPEQYELFEEAYTNSTTLAEATRKIVNGLFGTYGVVCVDGDSPALKQLFVPAVQKELTEQTSYKEITRTNEALQAQGYKPQVMTREINLFYLDQHLRERIVQEDGQYKVLNTNLTFTEAEILQHLQEHPERFSPNVVLRPLYQEMVLPNLAYIGGGAEVAYWFQLKGIFEAFQVPYPAVMLRNSAMYLTKPNAHRLEKLGLTPVEMFRDMPELKKRLAELLNQEELSLEAQRQALENAYKQVEELAQSIDPTLVKAVGAEAQKGAQSLQMLEKKLNKAIENKNDTAYNQLANLKEKLFPTGVLQERVDNLLSYQTNNPDFIQHLVEAFQPFGHQFTVLQED</sequence>
<keyword evidence="6" id="KW-1185">Reference proteome</keyword>
<dbReference type="AlphaFoldDB" id="A0A6P1P281"/>
<dbReference type="RefSeq" id="WP_160692977.1">
    <property type="nucleotide sequence ID" value="NZ_CP047897.1"/>
</dbReference>
<proteinExistence type="inferred from homology"/>
<dbReference type="Pfam" id="PF10079">
    <property type="entry name" value="Rossmann-like_BshC"/>
    <property type="match status" value="1"/>
</dbReference>
<evidence type="ECO:0000259" key="4">
    <source>
        <dbReference type="Pfam" id="PF24850"/>
    </source>
</evidence>
<organism evidence="5 6">
    <name type="scientific">Nibribacter ruber</name>
    <dbReference type="NCBI Taxonomy" id="2698458"/>
    <lineage>
        <taxon>Bacteria</taxon>
        <taxon>Pseudomonadati</taxon>
        <taxon>Bacteroidota</taxon>
        <taxon>Cytophagia</taxon>
        <taxon>Cytophagales</taxon>
        <taxon>Hymenobacteraceae</taxon>
        <taxon>Nibribacter</taxon>
    </lineage>
</organism>
<comment type="similarity">
    <text evidence="2">Belongs to the BshC family.</text>
</comment>
<evidence type="ECO:0000313" key="6">
    <source>
        <dbReference type="Proteomes" id="UP000464214"/>
    </source>
</evidence>
<dbReference type="GO" id="GO:0016874">
    <property type="term" value="F:ligase activity"/>
    <property type="evidence" value="ECO:0007669"/>
    <property type="project" value="UniProtKB-UniRule"/>
</dbReference>
<dbReference type="EMBL" id="CP047897">
    <property type="protein sequence ID" value="QHL88500.1"/>
    <property type="molecule type" value="Genomic_DNA"/>
</dbReference>
<dbReference type="InterPro" id="IPR055399">
    <property type="entry name" value="CC_BshC"/>
</dbReference>
<evidence type="ECO:0000256" key="1">
    <source>
        <dbReference type="ARBA" id="ARBA00022598"/>
    </source>
</evidence>
<name>A0A6P1P281_9BACT</name>
<dbReference type="InterPro" id="IPR011199">
    <property type="entry name" value="Bacillithiol_biosynth_BshC"/>
</dbReference>
<reference evidence="5 6" key="1">
    <citation type="submission" date="2020-01" db="EMBL/GenBank/DDBJ databases">
        <authorList>
            <person name="Kim M."/>
        </authorList>
    </citation>
    <scope>NUCLEOTIDE SEQUENCE [LARGE SCALE GENOMIC DNA]</scope>
    <source>
        <strain evidence="5 6">BT10</strain>
    </source>
</reference>
<feature type="domain" description="Bacillithiol biosynthesis BshC N-terminal Rossmann-like" evidence="3">
    <location>
        <begin position="1"/>
        <end position="361"/>
    </location>
</feature>